<dbReference type="STRING" id="1247936.BN2475_1040012"/>
<reference evidence="1 2" key="1">
    <citation type="submission" date="2016-12" db="EMBL/GenBank/DDBJ databases">
        <authorList>
            <person name="Song W.-J."/>
            <person name="Kurnit D.M."/>
        </authorList>
    </citation>
    <scope>NUCLEOTIDE SEQUENCE [LARGE SCALE GENOMIC DNA]</scope>
    <source>
        <strain evidence="1 2">STM7296</strain>
    </source>
</reference>
<keyword evidence="2" id="KW-1185">Reference proteome</keyword>
<accession>A0A1N7SNH7</accession>
<name>A0A1N7SNH7_9BURK</name>
<evidence type="ECO:0000313" key="2">
    <source>
        <dbReference type="Proteomes" id="UP000187012"/>
    </source>
</evidence>
<dbReference type="Proteomes" id="UP000187012">
    <property type="component" value="Unassembled WGS sequence"/>
</dbReference>
<protein>
    <submittedName>
        <fullName evidence="1">Uncharacterized protein</fullName>
    </submittedName>
</protein>
<evidence type="ECO:0000313" key="1">
    <source>
        <dbReference type="EMBL" id="SIT48481.1"/>
    </source>
</evidence>
<dbReference type="AlphaFoldDB" id="A0A1N7SNH7"/>
<proteinExistence type="predicted"/>
<organism evidence="1 2">
    <name type="scientific">Paraburkholderia ribeironis</name>
    <dbReference type="NCBI Taxonomy" id="1247936"/>
    <lineage>
        <taxon>Bacteria</taxon>
        <taxon>Pseudomonadati</taxon>
        <taxon>Pseudomonadota</taxon>
        <taxon>Betaproteobacteria</taxon>
        <taxon>Burkholderiales</taxon>
        <taxon>Burkholderiaceae</taxon>
        <taxon>Paraburkholderia</taxon>
    </lineage>
</organism>
<gene>
    <name evidence="1" type="ORF">BN2475_1040012</name>
</gene>
<sequence>MPSGMLLNDGTNNSGSYISSLFQYGGASLSLAPAFSAAKQQLHAHEVWKSQNQFGAVRHINLWSCQIWSC</sequence>
<dbReference type="EMBL" id="CYGX02000104">
    <property type="protein sequence ID" value="SIT48481.1"/>
    <property type="molecule type" value="Genomic_DNA"/>
</dbReference>